<name>A0A5C5YAD9_9PLAN</name>
<reference evidence="2 3" key="1">
    <citation type="submission" date="2019-02" db="EMBL/GenBank/DDBJ databases">
        <title>Deep-cultivation of Planctomycetes and their phenomic and genomic characterization uncovers novel biology.</title>
        <authorList>
            <person name="Wiegand S."/>
            <person name="Jogler M."/>
            <person name="Boedeker C."/>
            <person name="Pinto D."/>
            <person name="Vollmers J."/>
            <person name="Rivas-Marin E."/>
            <person name="Kohn T."/>
            <person name="Peeters S.H."/>
            <person name="Heuer A."/>
            <person name="Rast P."/>
            <person name="Oberbeckmann S."/>
            <person name="Bunk B."/>
            <person name="Jeske O."/>
            <person name="Meyerdierks A."/>
            <person name="Storesund J.E."/>
            <person name="Kallscheuer N."/>
            <person name="Luecker S."/>
            <person name="Lage O.M."/>
            <person name="Pohl T."/>
            <person name="Merkel B.J."/>
            <person name="Hornburger P."/>
            <person name="Mueller R.-W."/>
            <person name="Bruemmer F."/>
            <person name="Labrenz M."/>
            <person name="Spormann A.M."/>
            <person name="Op Den Camp H."/>
            <person name="Overmann J."/>
            <person name="Amann R."/>
            <person name="Jetten M.S.M."/>
            <person name="Mascher T."/>
            <person name="Medema M.H."/>
            <person name="Devos D.P."/>
            <person name="Kaster A.-K."/>
            <person name="Ovreas L."/>
            <person name="Rohde M."/>
            <person name="Galperin M.Y."/>
            <person name="Jogler C."/>
        </authorList>
    </citation>
    <scope>NUCLEOTIDE SEQUENCE [LARGE SCALE GENOMIC DNA]</scope>
    <source>
        <strain evidence="2 3">Pan14r</strain>
    </source>
</reference>
<evidence type="ECO:0000313" key="3">
    <source>
        <dbReference type="Proteomes" id="UP000317238"/>
    </source>
</evidence>
<comment type="caution">
    <text evidence="2">The sequence shown here is derived from an EMBL/GenBank/DDBJ whole genome shotgun (WGS) entry which is preliminary data.</text>
</comment>
<accession>A0A5C5YAD9</accession>
<protein>
    <submittedName>
        <fullName evidence="2">Uncharacterized protein</fullName>
    </submittedName>
</protein>
<evidence type="ECO:0000256" key="1">
    <source>
        <dbReference type="SAM" id="Phobius"/>
    </source>
</evidence>
<organism evidence="2 3">
    <name type="scientific">Crateriforma conspicua</name>
    <dbReference type="NCBI Taxonomy" id="2527996"/>
    <lineage>
        <taxon>Bacteria</taxon>
        <taxon>Pseudomonadati</taxon>
        <taxon>Planctomycetota</taxon>
        <taxon>Planctomycetia</taxon>
        <taxon>Planctomycetales</taxon>
        <taxon>Planctomycetaceae</taxon>
        <taxon>Crateriforma</taxon>
    </lineage>
</organism>
<keyword evidence="1" id="KW-0472">Membrane</keyword>
<feature type="transmembrane region" description="Helical" evidence="1">
    <location>
        <begin position="147"/>
        <end position="168"/>
    </location>
</feature>
<gene>
    <name evidence="2" type="ORF">Pan14r_49670</name>
</gene>
<sequence length="252" mass="27246">MTCPHFDFVTFGWQNVVSRSAFGWTSKTVRARNPDVAEQSDAHGAADRAVCQWRAYSGGPVIAAVPRLRCMADVDPYQPPCSVKTAIDPTPPNVSRFPAIAPFLFVMLPMLFGVAGFAGYIVLAITLERQPAENEPVLSHGQQAMLISLPICTMIAASTGLALAFAFARQHALSIILLFAISLLGWLVTRSLWNAQIAQYGHDASEVVLYYPPAGYAAATACLAVLFSVFVILRSIKRGEPSVATEAASRRF</sequence>
<keyword evidence="3" id="KW-1185">Reference proteome</keyword>
<keyword evidence="1" id="KW-0812">Transmembrane</keyword>
<feature type="transmembrane region" description="Helical" evidence="1">
    <location>
        <begin position="175"/>
        <end position="193"/>
    </location>
</feature>
<keyword evidence="1" id="KW-1133">Transmembrane helix</keyword>
<dbReference type="AlphaFoldDB" id="A0A5C5YAD9"/>
<proteinExistence type="predicted"/>
<evidence type="ECO:0000313" key="2">
    <source>
        <dbReference type="EMBL" id="TWT72647.1"/>
    </source>
</evidence>
<feature type="transmembrane region" description="Helical" evidence="1">
    <location>
        <begin position="103"/>
        <end position="127"/>
    </location>
</feature>
<dbReference type="EMBL" id="SJPL01000001">
    <property type="protein sequence ID" value="TWT72647.1"/>
    <property type="molecule type" value="Genomic_DNA"/>
</dbReference>
<feature type="transmembrane region" description="Helical" evidence="1">
    <location>
        <begin position="213"/>
        <end position="233"/>
    </location>
</feature>
<dbReference type="Proteomes" id="UP000317238">
    <property type="component" value="Unassembled WGS sequence"/>
</dbReference>